<dbReference type="GO" id="GO:0005524">
    <property type="term" value="F:ATP binding"/>
    <property type="evidence" value="ECO:0007669"/>
    <property type="project" value="InterPro"/>
</dbReference>
<evidence type="ECO:0000313" key="2">
    <source>
        <dbReference type="EMBL" id="KAK9817683.1"/>
    </source>
</evidence>
<keyword evidence="3" id="KW-1185">Reference proteome</keyword>
<name>A0AAW1Q5T5_9CHLO</name>
<feature type="domain" description="Protein kinase" evidence="1">
    <location>
        <begin position="159"/>
        <end position="485"/>
    </location>
</feature>
<dbReference type="PROSITE" id="PS50011">
    <property type="entry name" value="PROTEIN_KINASE_DOM"/>
    <property type="match status" value="1"/>
</dbReference>
<dbReference type="InterPro" id="IPR011009">
    <property type="entry name" value="Kinase-like_dom_sf"/>
</dbReference>
<dbReference type="CDD" id="cd05121">
    <property type="entry name" value="ABC1_ADCK3-like"/>
    <property type="match status" value="1"/>
</dbReference>
<protein>
    <recommendedName>
        <fullName evidence="1">Protein kinase domain-containing protein</fullName>
    </recommendedName>
</protein>
<dbReference type="InterPro" id="IPR000719">
    <property type="entry name" value="Prot_kinase_dom"/>
</dbReference>
<dbReference type="GO" id="GO:0010287">
    <property type="term" value="C:plastoglobule"/>
    <property type="evidence" value="ECO:0007669"/>
    <property type="project" value="TreeGrafter"/>
</dbReference>
<dbReference type="AlphaFoldDB" id="A0AAW1Q5T5"/>
<organism evidence="2 3">
    <name type="scientific">[Myrmecia] bisecta</name>
    <dbReference type="NCBI Taxonomy" id="41462"/>
    <lineage>
        <taxon>Eukaryota</taxon>
        <taxon>Viridiplantae</taxon>
        <taxon>Chlorophyta</taxon>
        <taxon>core chlorophytes</taxon>
        <taxon>Trebouxiophyceae</taxon>
        <taxon>Trebouxiales</taxon>
        <taxon>Trebouxiaceae</taxon>
        <taxon>Myrmecia</taxon>
    </lineage>
</organism>
<dbReference type="Proteomes" id="UP001489004">
    <property type="component" value="Unassembled WGS sequence"/>
</dbReference>
<evidence type="ECO:0000313" key="3">
    <source>
        <dbReference type="Proteomes" id="UP001489004"/>
    </source>
</evidence>
<accession>A0AAW1Q5T5</accession>
<reference evidence="2 3" key="1">
    <citation type="journal article" date="2024" name="Nat. Commun.">
        <title>Phylogenomics reveals the evolutionary origins of lichenization in chlorophyte algae.</title>
        <authorList>
            <person name="Puginier C."/>
            <person name="Libourel C."/>
            <person name="Otte J."/>
            <person name="Skaloud P."/>
            <person name="Haon M."/>
            <person name="Grisel S."/>
            <person name="Petersen M."/>
            <person name="Berrin J.G."/>
            <person name="Delaux P.M."/>
            <person name="Dal Grande F."/>
            <person name="Keller J."/>
        </authorList>
    </citation>
    <scope>NUCLEOTIDE SEQUENCE [LARGE SCALE GENOMIC DNA]</scope>
    <source>
        <strain evidence="2 3">SAG 2043</strain>
    </source>
</reference>
<dbReference type="GO" id="GO:0004672">
    <property type="term" value="F:protein kinase activity"/>
    <property type="evidence" value="ECO:0007669"/>
    <property type="project" value="InterPro"/>
</dbReference>
<dbReference type="Pfam" id="PF03109">
    <property type="entry name" value="ABC1"/>
    <property type="match status" value="1"/>
</dbReference>
<comment type="caution">
    <text evidence="2">The sequence shown here is derived from an EMBL/GenBank/DDBJ whole genome shotgun (WGS) entry which is preliminary data.</text>
</comment>
<dbReference type="EMBL" id="JALJOR010000004">
    <property type="protein sequence ID" value="KAK9817683.1"/>
    <property type="molecule type" value="Genomic_DNA"/>
</dbReference>
<evidence type="ECO:0000259" key="1">
    <source>
        <dbReference type="PROSITE" id="PS50011"/>
    </source>
</evidence>
<sequence>MSVSLLTVCRAASTSPGPGIRPRPRPRPTQAEVAKRVKELRELVQEIISVSMSTGPRGAMRAVQAAEAVFGVGRDYLLNWQRNSVQEEPQIVLRKLFERLGATYIKLGQFIASSPTLFPEEYVLEFQKCLDRTDPVAWETIRRTLEADLQMPVDDVFLSIDPVPLACASVAQVHSAVLRGSNKEVVIKVLKPGVEDILTADLSAIYIFSKILEFIQPELARTSISAIVGDIRASMLEEVDFVKEAAHIQQFSSYLDKSGLRRVATCPYVYKQFSSRRVLTMERLHGVPLTDLQSIRSISNANPETTLIAALNTWFGSVLACETFHADVHAGNLLVLRDGRIGFIDFGIVGKISPITFTAVQALLTSTAVGDFVTMAKALATMGVTDTAVDIQAFARDLEKLFREMEQLDSQVVVTPGGRGQAGAASIALDDAKVNRVLLQLIRVGEVHGIRFPREFGLLLKQLLYFDRYTRILAPQLSVLRDDRINFRDLQSRVGSA</sequence>
<dbReference type="SUPFAM" id="SSF56112">
    <property type="entry name" value="Protein kinase-like (PK-like)"/>
    <property type="match status" value="1"/>
</dbReference>
<dbReference type="InterPro" id="IPR051130">
    <property type="entry name" value="Mito_struct-func_regulator"/>
</dbReference>
<dbReference type="InterPro" id="IPR004147">
    <property type="entry name" value="ABC1_dom"/>
</dbReference>
<gene>
    <name evidence="2" type="ORF">WJX72_000601</name>
</gene>
<proteinExistence type="predicted"/>
<dbReference type="GO" id="GO:0005886">
    <property type="term" value="C:plasma membrane"/>
    <property type="evidence" value="ECO:0007669"/>
    <property type="project" value="TreeGrafter"/>
</dbReference>
<dbReference type="PANTHER" id="PTHR43173:SF22">
    <property type="entry name" value="OS07G0227800 PROTEIN"/>
    <property type="match status" value="1"/>
</dbReference>
<dbReference type="PANTHER" id="PTHR43173">
    <property type="entry name" value="ABC1 FAMILY PROTEIN"/>
    <property type="match status" value="1"/>
</dbReference>